<evidence type="ECO:0000313" key="4">
    <source>
        <dbReference type="Proteomes" id="UP001476247"/>
    </source>
</evidence>
<accession>A0ABP9XJA2</accession>
<dbReference type="SUPFAM" id="SSF50978">
    <property type="entry name" value="WD40 repeat-like"/>
    <property type="match status" value="1"/>
</dbReference>
<evidence type="ECO:0000256" key="2">
    <source>
        <dbReference type="ARBA" id="ARBA00022737"/>
    </source>
</evidence>
<dbReference type="PANTHER" id="PTHR44472">
    <property type="entry name" value="DDB1- AND CUL4-ASSOCIATED FACTOR 4-RELATED"/>
    <property type="match status" value="1"/>
</dbReference>
<protein>
    <submittedName>
        <fullName evidence="3">Uncharacterized protein</fullName>
    </submittedName>
</protein>
<dbReference type="EMBL" id="BAABUJ010000004">
    <property type="protein sequence ID" value="GAA5794889.1"/>
    <property type="molecule type" value="Genomic_DNA"/>
</dbReference>
<keyword evidence="1" id="KW-0853">WD repeat</keyword>
<dbReference type="InterPro" id="IPR036322">
    <property type="entry name" value="WD40_repeat_dom_sf"/>
</dbReference>
<proteinExistence type="predicted"/>
<keyword evidence="2" id="KW-0677">Repeat</keyword>
<comment type="caution">
    <text evidence="3">The sequence shown here is derived from an EMBL/GenBank/DDBJ whole genome shotgun (WGS) entry which is preliminary data.</text>
</comment>
<evidence type="ECO:0000256" key="1">
    <source>
        <dbReference type="ARBA" id="ARBA00022574"/>
    </source>
</evidence>
<dbReference type="Proteomes" id="UP001476247">
    <property type="component" value="Unassembled WGS sequence"/>
</dbReference>
<gene>
    <name evidence="3" type="ORF">HPULCUR_000237</name>
</gene>
<organism evidence="3 4">
    <name type="scientific">Helicostylum pulchrum</name>
    <dbReference type="NCBI Taxonomy" id="562976"/>
    <lineage>
        <taxon>Eukaryota</taxon>
        <taxon>Fungi</taxon>
        <taxon>Fungi incertae sedis</taxon>
        <taxon>Mucoromycota</taxon>
        <taxon>Mucoromycotina</taxon>
        <taxon>Mucoromycetes</taxon>
        <taxon>Mucorales</taxon>
        <taxon>Mucorineae</taxon>
        <taxon>Mucoraceae</taxon>
        <taxon>Helicostylum</taxon>
    </lineage>
</organism>
<reference evidence="3 4" key="1">
    <citation type="submission" date="2024-04" db="EMBL/GenBank/DDBJ databases">
        <title>genome sequences of Mucor flavus KT1a and Helicostylum pulchrum KT1b strains isolation_sourced from the surface of a dry-aged beef.</title>
        <authorList>
            <person name="Toyotome T."/>
            <person name="Hosono M."/>
            <person name="Torimaru M."/>
            <person name="Fukuda K."/>
            <person name="Mikami N."/>
        </authorList>
    </citation>
    <scope>NUCLEOTIDE SEQUENCE [LARGE SCALE GENOMIC DNA]</scope>
    <source>
        <strain evidence="3 4">KT1b</strain>
    </source>
</reference>
<dbReference type="PANTHER" id="PTHR44472:SF1">
    <property type="entry name" value="DDB1 AND CUL4 ASSOCIATED FACTOR 4"/>
    <property type="match status" value="1"/>
</dbReference>
<dbReference type="Gene3D" id="2.130.10.10">
    <property type="entry name" value="YVTN repeat-like/Quinoprotein amine dehydrogenase"/>
    <property type="match status" value="1"/>
</dbReference>
<dbReference type="InterPro" id="IPR052254">
    <property type="entry name" value="CUL4-DDB1_E3_ligase_receptor"/>
</dbReference>
<sequence>MSFNIPGYFLDQKTKKLFKITPHGPFSLKELKKRLKAEEEAAAAAATDGTSSKKTSHSLTQSVPNNMTQFLRQRATMGSQNSSLINNAAIHYQSDMSFLMTQLKLRTKVELEGPKQAYDNMLVDMTADPDYGEIIMSRRVGKLSRFGYQVNPGFQVWKAGPSWEIGQNNASSLHCGSYSYSLNGLEHRTVVGTSGGSLWRHSLPKLPALIDHDLRQQFLSANGSIRNDNSVIGTPVLSYADHTESSLDKLFVKKKDLFWSSTVCDEYDRIAVGGDQALYHLSSNLDLINCRKVKSTIFSTHIPEDQPNVCWTGSRNGLIHLTDFRQKQINMNPEFQQSSSVNKIQSLAGFELLTLGLDGSIDIWDTRKPRNYQHKKQIELPEPIRKLRGHVNETSHNLGFDIDLQNNLLMASGSDGYVRIWSIFNSNSNKPVWTSEKFPAPIPAAKFIVSQNRFPRVQEGWSSLIEESLLLRQCPGIVLFGVNSENSESSSIQWLTSIK</sequence>
<evidence type="ECO:0000313" key="3">
    <source>
        <dbReference type="EMBL" id="GAA5794889.1"/>
    </source>
</evidence>
<name>A0ABP9XJA2_9FUNG</name>
<dbReference type="InterPro" id="IPR015943">
    <property type="entry name" value="WD40/YVTN_repeat-like_dom_sf"/>
</dbReference>
<keyword evidence="4" id="KW-1185">Reference proteome</keyword>